<evidence type="ECO:0000313" key="2">
    <source>
        <dbReference type="Proteomes" id="UP001317001"/>
    </source>
</evidence>
<gene>
    <name evidence="1" type="ORF">NPX36_01910</name>
</gene>
<dbReference type="Proteomes" id="UP001317001">
    <property type="component" value="Chromosome"/>
</dbReference>
<evidence type="ECO:0000313" key="1">
    <source>
        <dbReference type="EMBL" id="UUV21833.1"/>
    </source>
</evidence>
<protein>
    <recommendedName>
        <fullName evidence="3">Lipoprotein</fullName>
    </recommendedName>
</protein>
<sequence length="166" mass="19785">MKIIIAFCFIISFSSCKREEKVVLQSEFVFAYSGMQNLSVFKFTKDTVFVSHNYPSRIKGFFYLMNNDEKTKINGFINTVKHIDYKKEYINEYVIDGLDYQFEFLEHKKRIYVQNFESDETKTLSDFANYLIKLSNRKKQIEHSNLKIDFGNTAIFFRDSEPCLFE</sequence>
<dbReference type="RefSeq" id="WP_257499753.1">
    <property type="nucleotide sequence ID" value="NZ_CP102382.1"/>
</dbReference>
<proteinExistence type="predicted"/>
<dbReference type="EMBL" id="CP102382">
    <property type="protein sequence ID" value="UUV21833.1"/>
    <property type="molecule type" value="Genomic_DNA"/>
</dbReference>
<organism evidence="1 2">
    <name type="scientific">Paenimyroides aestuarii</name>
    <dbReference type="NCBI Taxonomy" id="2968490"/>
    <lineage>
        <taxon>Bacteria</taxon>
        <taxon>Pseudomonadati</taxon>
        <taxon>Bacteroidota</taxon>
        <taxon>Flavobacteriia</taxon>
        <taxon>Flavobacteriales</taxon>
        <taxon>Flavobacteriaceae</taxon>
        <taxon>Paenimyroides</taxon>
    </lineage>
</organism>
<name>A0ABY5NTC1_9FLAO</name>
<evidence type="ECO:0008006" key="3">
    <source>
        <dbReference type="Google" id="ProtNLM"/>
    </source>
</evidence>
<accession>A0ABY5NTC1</accession>
<keyword evidence="2" id="KW-1185">Reference proteome</keyword>
<reference evidence="1 2" key="1">
    <citation type="submission" date="2022-08" db="EMBL/GenBank/DDBJ databases">
        <title>Myroides zhujiangensis sp. nov., a novel bacterium isolated from sediment in the Pearl River Estuary.</title>
        <authorList>
            <person name="Cui L."/>
        </authorList>
    </citation>
    <scope>NUCLEOTIDE SEQUENCE [LARGE SCALE GENOMIC DNA]</scope>
    <source>
        <strain evidence="1 2">SCSIO 72103</strain>
    </source>
</reference>
<dbReference type="PROSITE" id="PS51257">
    <property type="entry name" value="PROKAR_LIPOPROTEIN"/>
    <property type="match status" value="1"/>
</dbReference>